<dbReference type="InterPro" id="IPR036388">
    <property type="entry name" value="WH-like_DNA-bd_sf"/>
</dbReference>
<evidence type="ECO:0000256" key="2">
    <source>
        <dbReference type="ARBA" id="ARBA00023015"/>
    </source>
</evidence>
<accession>A0ABV3X4E3</accession>
<dbReference type="PANTHER" id="PTHR30419:SF28">
    <property type="entry name" value="HTH-TYPE TRANSCRIPTIONAL REGULATOR BSDA"/>
    <property type="match status" value="1"/>
</dbReference>
<comment type="similarity">
    <text evidence="1">Belongs to the LysR transcriptional regulatory family.</text>
</comment>
<dbReference type="CDD" id="cd05466">
    <property type="entry name" value="PBP2_LTTR_substrate"/>
    <property type="match status" value="1"/>
</dbReference>
<dbReference type="PRINTS" id="PR00039">
    <property type="entry name" value="HTHLYSR"/>
</dbReference>
<dbReference type="Pfam" id="PF00126">
    <property type="entry name" value="HTH_1"/>
    <property type="match status" value="1"/>
</dbReference>
<dbReference type="InterPro" id="IPR050950">
    <property type="entry name" value="HTH-type_LysR_regulators"/>
</dbReference>
<name>A0ABV3X4E3_9FIRM</name>
<sequence>MEIKDMRAFYAIVEEGNISHAASRLDVAQPALSRQMKRLEGALGVKLFERGSRRIRLTEAGRILKGRVEHILGLVDGTVREIQDVGEGSAGEVRIGTITSSGANLVPGLLAAFHERYKGVTFRVFEAEGARVLELLDNRIIEIAITRTEVENEGYASLVLANEPLAVLLQKEAPCGEAADVVRLEELEDMPVIIPLRWQAVFLAACRKAGFEPDIICLSDSIVQDVLSAKAGLGVAILPLSARSLLTDEKMVCKRLVEPEILTHTVIAWKKDRPLSAAAGNFLAMMQEQLGDTGIA</sequence>
<organism evidence="6 7">
    <name type="scientific">Selenomonas sputigena</name>
    <dbReference type="NCBI Taxonomy" id="69823"/>
    <lineage>
        <taxon>Bacteria</taxon>
        <taxon>Bacillati</taxon>
        <taxon>Bacillota</taxon>
        <taxon>Negativicutes</taxon>
        <taxon>Selenomonadales</taxon>
        <taxon>Selenomonadaceae</taxon>
        <taxon>Selenomonas</taxon>
    </lineage>
</organism>
<comment type="caution">
    <text evidence="6">The sequence shown here is derived from an EMBL/GenBank/DDBJ whole genome shotgun (WGS) entry which is preliminary data.</text>
</comment>
<keyword evidence="7" id="KW-1185">Reference proteome</keyword>
<dbReference type="PANTHER" id="PTHR30419">
    <property type="entry name" value="HTH-TYPE TRANSCRIPTIONAL REGULATOR YBHD"/>
    <property type="match status" value="1"/>
</dbReference>
<gene>
    <name evidence="6" type="ORF">QCO44_05360</name>
</gene>
<keyword evidence="2" id="KW-0805">Transcription regulation</keyword>
<dbReference type="PROSITE" id="PS50931">
    <property type="entry name" value="HTH_LYSR"/>
    <property type="match status" value="1"/>
</dbReference>
<proteinExistence type="inferred from homology"/>
<dbReference type="Gene3D" id="3.40.190.10">
    <property type="entry name" value="Periplasmic binding protein-like II"/>
    <property type="match status" value="2"/>
</dbReference>
<feature type="domain" description="HTH lysR-type" evidence="5">
    <location>
        <begin position="1"/>
        <end position="58"/>
    </location>
</feature>
<evidence type="ECO:0000256" key="1">
    <source>
        <dbReference type="ARBA" id="ARBA00009437"/>
    </source>
</evidence>
<evidence type="ECO:0000256" key="3">
    <source>
        <dbReference type="ARBA" id="ARBA00023125"/>
    </source>
</evidence>
<dbReference type="Proteomes" id="UP001559623">
    <property type="component" value="Unassembled WGS sequence"/>
</dbReference>
<keyword evidence="3" id="KW-0238">DNA-binding</keyword>
<evidence type="ECO:0000313" key="7">
    <source>
        <dbReference type="Proteomes" id="UP001559623"/>
    </source>
</evidence>
<evidence type="ECO:0000256" key="4">
    <source>
        <dbReference type="ARBA" id="ARBA00023163"/>
    </source>
</evidence>
<dbReference type="Gene3D" id="1.10.10.10">
    <property type="entry name" value="Winged helix-like DNA-binding domain superfamily/Winged helix DNA-binding domain"/>
    <property type="match status" value="1"/>
</dbReference>
<dbReference type="InterPro" id="IPR005119">
    <property type="entry name" value="LysR_subst-bd"/>
</dbReference>
<reference evidence="6 7" key="1">
    <citation type="submission" date="2023-04" db="EMBL/GenBank/DDBJ databases">
        <title>Genome Sequence of Selenomonas sputigena ATCC 33150.</title>
        <authorList>
            <person name="Miller D.P."/>
            <person name="Anvari S."/>
            <person name="Polson S.W."/>
            <person name="Macdonald M."/>
            <person name="Mcdowell J.V."/>
        </authorList>
    </citation>
    <scope>NUCLEOTIDE SEQUENCE [LARGE SCALE GENOMIC DNA]</scope>
    <source>
        <strain evidence="6 7">ATCC 33150</strain>
    </source>
</reference>
<dbReference type="InterPro" id="IPR036390">
    <property type="entry name" value="WH_DNA-bd_sf"/>
</dbReference>
<dbReference type="EMBL" id="JARVLH010000003">
    <property type="protein sequence ID" value="MEX5285069.1"/>
    <property type="molecule type" value="Genomic_DNA"/>
</dbReference>
<keyword evidence="4" id="KW-0804">Transcription</keyword>
<evidence type="ECO:0000313" key="6">
    <source>
        <dbReference type="EMBL" id="MEX5285069.1"/>
    </source>
</evidence>
<dbReference type="SUPFAM" id="SSF53850">
    <property type="entry name" value="Periplasmic binding protein-like II"/>
    <property type="match status" value="1"/>
</dbReference>
<dbReference type="InterPro" id="IPR000847">
    <property type="entry name" value="LysR_HTH_N"/>
</dbReference>
<evidence type="ECO:0000259" key="5">
    <source>
        <dbReference type="PROSITE" id="PS50931"/>
    </source>
</evidence>
<dbReference type="Pfam" id="PF03466">
    <property type="entry name" value="LysR_substrate"/>
    <property type="match status" value="1"/>
</dbReference>
<protein>
    <submittedName>
        <fullName evidence="6">LysR family transcriptional regulator</fullName>
    </submittedName>
</protein>
<dbReference type="RefSeq" id="WP_368846798.1">
    <property type="nucleotide sequence ID" value="NZ_CP194411.1"/>
</dbReference>
<dbReference type="SUPFAM" id="SSF46785">
    <property type="entry name" value="Winged helix' DNA-binding domain"/>
    <property type="match status" value="1"/>
</dbReference>